<dbReference type="AlphaFoldDB" id="A0A2M8G130"/>
<accession>A0A2M8G130</accession>
<dbReference type="GO" id="GO:0005840">
    <property type="term" value="C:ribosome"/>
    <property type="evidence" value="ECO:0007669"/>
    <property type="project" value="UniProtKB-KW"/>
</dbReference>
<evidence type="ECO:0000256" key="1">
    <source>
        <dbReference type="ARBA" id="ARBA00009254"/>
    </source>
</evidence>
<keyword evidence="2 5" id="KW-0689">Ribosomal protein</keyword>
<dbReference type="NCBIfam" id="TIGR00012">
    <property type="entry name" value="L29"/>
    <property type="match status" value="1"/>
</dbReference>
<dbReference type="EMBL" id="PFQX01000044">
    <property type="protein sequence ID" value="PJC65356.1"/>
    <property type="molecule type" value="Genomic_DNA"/>
</dbReference>
<evidence type="ECO:0000256" key="4">
    <source>
        <dbReference type="ARBA" id="ARBA00035204"/>
    </source>
</evidence>
<keyword evidence="3 5" id="KW-0687">Ribonucleoprotein</keyword>
<dbReference type="Proteomes" id="UP000229674">
    <property type="component" value="Unassembled WGS sequence"/>
</dbReference>
<dbReference type="GO" id="GO:0003735">
    <property type="term" value="F:structural constituent of ribosome"/>
    <property type="evidence" value="ECO:0007669"/>
    <property type="project" value="InterPro"/>
</dbReference>
<dbReference type="GO" id="GO:0006412">
    <property type="term" value="P:translation"/>
    <property type="evidence" value="ECO:0007669"/>
    <property type="project" value="UniProtKB-UniRule"/>
</dbReference>
<dbReference type="InterPro" id="IPR036049">
    <property type="entry name" value="Ribosomal_uL29_sf"/>
</dbReference>
<evidence type="ECO:0000256" key="3">
    <source>
        <dbReference type="ARBA" id="ARBA00023274"/>
    </source>
</evidence>
<dbReference type="Pfam" id="PF00831">
    <property type="entry name" value="Ribosomal_L29"/>
    <property type="match status" value="1"/>
</dbReference>
<evidence type="ECO:0000256" key="5">
    <source>
        <dbReference type="HAMAP-Rule" id="MF_00374"/>
    </source>
</evidence>
<evidence type="ECO:0000313" key="7">
    <source>
        <dbReference type="Proteomes" id="UP000229674"/>
    </source>
</evidence>
<dbReference type="GO" id="GO:1990904">
    <property type="term" value="C:ribonucleoprotein complex"/>
    <property type="evidence" value="ECO:0007669"/>
    <property type="project" value="UniProtKB-KW"/>
</dbReference>
<dbReference type="SUPFAM" id="SSF46561">
    <property type="entry name" value="Ribosomal protein L29 (L29p)"/>
    <property type="match status" value="1"/>
</dbReference>
<evidence type="ECO:0000256" key="2">
    <source>
        <dbReference type="ARBA" id="ARBA00022980"/>
    </source>
</evidence>
<name>A0A2M8G130_9BACT</name>
<evidence type="ECO:0000313" key="6">
    <source>
        <dbReference type="EMBL" id="PJC65356.1"/>
    </source>
</evidence>
<organism evidence="6 7">
    <name type="scientific">Candidatus Colwellbacteria bacterium CG_4_9_14_0_2_um_filter_50_12</name>
    <dbReference type="NCBI Taxonomy" id="1974538"/>
    <lineage>
        <taxon>Bacteria</taxon>
        <taxon>Candidatus Colwelliibacteriota</taxon>
    </lineage>
</organism>
<dbReference type="InterPro" id="IPR001854">
    <property type="entry name" value="Ribosomal_uL29"/>
</dbReference>
<reference evidence="7" key="1">
    <citation type="submission" date="2017-09" db="EMBL/GenBank/DDBJ databases">
        <title>Depth-based differentiation of microbial function through sediment-hosted aquifers and enrichment of novel symbionts in the deep terrestrial subsurface.</title>
        <authorList>
            <person name="Probst A.J."/>
            <person name="Ladd B."/>
            <person name="Jarett J.K."/>
            <person name="Geller-Mcgrath D.E."/>
            <person name="Sieber C.M.K."/>
            <person name="Emerson J.B."/>
            <person name="Anantharaman K."/>
            <person name="Thomas B.C."/>
            <person name="Malmstrom R."/>
            <person name="Stieglmeier M."/>
            <person name="Klingl A."/>
            <person name="Woyke T."/>
            <person name="Ryan C.M."/>
            <person name="Banfield J.F."/>
        </authorList>
    </citation>
    <scope>NUCLEOTIDE SEQUENCE [LARGE SCALE GENOMIC DNA]</scope>
</reference>
<proteinExistence type="inferred from homology"/>
<gene>
    <name evidence="5 6" type="primary">rpmC</name>
    <name evidence="6" type="ORF">CO020_01085</name>
</gene>
<dbReference type="Gene3D" id="1.10.287.310">
    <property type="match status" value="1"/>
</dbReference>
<dbReference type="HAMAP" id="MF_00374">
    <property type="entry name" value="Ribosomal_uL29"/>
    <property type="match status" value="1"/>
</dbReference>
<comment type="similarity">
    <text evidence="1 5">Belongs to the universal ribosomal protein uL29 family.</text>
</comment>
<protein>
    <recommendedName>
        <fullName evidence="4 5">Large ribosomal subunit protein uL29</fullName>
    </recommendedName>
</protein>
<sequence length="83" mass="9627">MKRDELRKLKDKTVPELQKDLTAAREELRVLKFDLTAGKAKNIRTITETKKRIARIMTFLRQAQDGERSRTIIAEKSKTNNNG</sequence>
<comment type="caution">
    <text evidence="6">The sequence shown here is derived from an EMBL/GenBank/DDBJ whole genome shotgun (WGS) entry which is preliminary data.</text>
</comment>